<dbReference type="AlphaFoldDB" id="A0AAV2JU55"/>
<protein>
    <recommendedName>
        <fullName evidence="3">GRAM domain-containing protein</fullName>
    </recommendedName>
</protein>
<feature type="domain" description="GRAM" evidence="3">
    <location>
        <begin position="89"/>
        <end position="155"/>
    </location>
</feature>
<dbReference type="InterPro" id="IPR011993">
    <property type="entry name" value="PH-like_dom_sf"/>
</dbReference>
<evidence type="ECO:0000256" key="2">
    <source>
        <dbReference type="SAM" id="Phobius"/>
    </source>
</evidence>
<dbReference type="EMBL" id="OZ035836">
    <property type="protein sequence ID" value="CAL1579836.1"/>
    <property type="molecule type" value="Genomic_DNA"/>
</dbReference>
<feature type="region of interest" description="Disordered" evidence="1">
    <location>
        <begin position="43"/>
        <end position="63"/>
    </location>
</feature>
<keyword evidence="2" id="KW-0472">Membrane</keyword>
<dbReference type="PANTHER" id="PTHR46645:SF1">
    <property type="entry name" value="GRAM DOMAIN-CONTAINING PROTEIN"/>
    <property type="match status" value="1"/>
</dbReference>
<proteinExistence type="predicted"/>
<feature type="transmembrane region" description="Helical" evidence="2">
    <location>
        <begin position="285"/>
        <end position="305"/>
    </location>
</feature>
<name>A0AAV2JU55_KNICA</name>
<dbReference type="Proteomes" id="UP001497482">
    <property type="component" value="Chromosome 14"/>
</dbReference>
<keyword evidence="5" id="KW-1185">Reference proteome</keyword>
<organism evidence="4 5">
    <name type="scientific">Knipowitschia caucasica</name>
    <name type="common">Caucasian dwarf goby</name>
    <name type="synonym">Pomatoschistus caucasicus</name>
    <dbReference type="NCBI Taxonomy" id="637954"/>
    <lineage>
        <taxon>Eukaryota</taxon>
        <taxon>Metazoa</taxon>
        <taxon>Chordata</taxon>
        <taxon>Craniata</taxon>
        <taxon>Vertebrata</taxon>
        <taxon>Euteleostomi</taxon>
        <taxon>Actinopterygii</taxon>
        <taxon>Neopterygii</taxon>
        <taxon>Teleostei</taxon>
        <taxon>Neoteleostei</taxon>
        <taxon>Acanthomorphata</taxon>
        <taxon>Gobiaria</taxon>
        <taxon>Gobiiformes</taxon>
        <taxon>Gobioidei</taxon>
        <taxon>Gobiidae</taxon>
        <taxon>Gobiinae</taxon>
        <taxon>Knipowitschia</taxon>
    </lineage>
</organism>
<evidence type="ECO:0000256" key="1">
    <source>
        <dbReference type="SAM" id="MobiDB-lite"/>
    </source>
</evidence>
<evidence type="ECO:0000313" key="4">
    <source>
        <dbReference type="EMBL" id="CAL1579836.1"/>
    </source>
</evidence>
<dbReference type="Pfam" id="PF02893">
    <property type="entry name" value="GRAM"/>
    <property type="match status" value="1"/>
</dbReference>
<reference evidence="4 5" key="1">
    <citation type="submission" date="2024-04" db="EMBL/GenBank/DDBJ databases">
        <authorList>
            <person name="Waldvogel A.-M."/>
            <person name="Schoenle A."/>
        </authorList>
    </citation>
    <scope>NUCLEOTIDE SEQUENCE [LARGE SCALE GENOMIC DNA]</scope>
</reference>
<evidence type="ECO:0000313" key="5">
    <source>
        <dbReference type="Proteomes" id="UP001497482"/>
    </source>
</evidence>
<keyword evidence="2" id="KW-0812">Transmembrane</keyword>
<gene>
    <name evidence="4" type="ORF">KC01_LOCUS10800</name>
</gene>
<feature type="compositionally biased region" description="Polar residues" evidence="1">
    <location>
        <begin position="50"/>
        <end position="59"/>
    </location>
</feature>
<dbReference type="SMART" id="SM00568">
    <property type="entry name" value="GRAM"/>
    <property type="match status" value="1"/>
</dbReference>
<dbReference type="InterPro" id="IPR052633">
    <property type="entry name" value="GRAM_domain_protein_2B"/>
</dbReference>
<dbReference type="PANTHER" id="PTHR46645">
    <property type="entry name" value="GRAM DOMAIN-CONTAINING PROTEIN 2B-RELATED"/>
    <property type="match status" value="1"/>
</dbReference>
<evidence type="ECO:0000259" key="3">
    <source>
        <dbReference type="SMART" id="SM00568"/>
    </source>
</evidence>
<dbReference type="Gene3D" id="2.30.29.30">
    <property type="entry name" value="Pleckstrin-homology domain (PH domain)/Phosphotyrosine-binding domain (PTB)"/>
    <property type="match status" value="1"/>
</dbReference>
<keyword evidence="2" id="KW-1133">Transmembrane helix</keyword>
<accession>A0AAV2JU55</accession>
<sequence length="323" mass="36304">MSFKKRSFSLDSSASLISGGSFLGANDLTSSRRSSLKMIRPLPSVDESPHQLQELSQQGPGRFSHREVSITEESYERPDVNSNIAKQNKSFHKLFPEIPDEESSTNAFTCALQKDGLYQGKLFVSENNVCFHSSVLKETKLVIPLSMVRQVKKLHSAMSLSIQTADGEKYLFVSLMNRGMCYKLLQRVCSHARVEESTNSSPRVSCGENDFDVISSNSSIEDSFSNHPSRENRISYDNAPQLQSTVRSRVIHPVQAEVDRGVFGRISSLFTTSEIRNLQILFQTYIILMLLLLLTSGYIGLRIIALEDVLSHMDSHHTQYNET</sequence>
<dbReference type="InterPro" id="IPR004182">
    <property type="entry name" value="GRAM"/>
</dbReference>